<accession>A0AA45L8F1</accession>
<sequence length="211" mass="22524">MDGDVRDLRRLVFVLDKVERVVPLVAESSGLAVVRERSPLWADDQRVGSAGMSGAVWGALRESVRCLQAARRSAVREVRASSDSDVGLEWVAQGALLRRALEWACRVVWLVEPPRPERLANLAVGVPDPVVVVRRGGESSPAVGADVAQDVWLVCGGEPVVGLPVAELVGQVVGGGAREREDVPLVAAAATVLMVLGRGLELVKERSRAPY</sequence>
<organism evidence="1 2">
    <name type="scientific">Actinosynnema pretiosum subsp. pretiosum</name>
    <dbReference type="NCBI Taxonomy" id="103721"/>
    <lineage>
        <taxon>Bacteria</taxon>
        <taxon>Bacillati</taxon>
        <taxon>Actinomycetota</taxon>
        <taxon>Actinomycetes</taxon>
        <taxon>Pseudonocardiales</taxon>
        <taxon>Pseudonocardiaceae</taxon>
        <taxon>Actinosynnema</taxon>
    </lineage>
</organism>
<evidence type="ECO:0000313" key="2">
    <source>
        <dbReference type="Proteomes" id="UP000677152"/>
    </source>
</evidence>
<proteinExistence type="predicted"/>
<protein>
    <submittedName>
        <fullName evidence="1">Uncharacterized protein</fullName>
    </submittedName>
</protein>
<dbReference type="Proteomes" id="UP000677152">
    <property type="component" value="Chromosome"/>
</dbReference>
<reference evidence="1" key="1">
    <citation type="submission" date="2021-04" db="EMBL/GenBank/DDBJ databases">
        <title>Genomic sequence of Actinosynnema pretiosum subsp. pretiosum ATCC 31280 (C-14919).</title>
        <authorList>
            <person name="Bai L."/>
            <person name="Wang X."/>
            <person name="Xiao Y."/>
        </authorList>
    </citation>
    <scope>NUCLEOTIDE SEQUENCE</scope>
    <source>
        <strain evidence="1">ATCC 31280</strain>
    </source>
</reference>
<name>A0AA45L8F1_9PSEU</name>
<dbReference type="EMBL" id="CP073249">
    <property type="protein sequence ID" value="QUF05075.1"/>
    <property type="molecule type" value="Genomic_DNA"/>
</dbReference>
<gene>
    <name evidence="1" type="ORF">KCV87_02850</name>
</gene>
<dbReference type="AlphaFoldDB" id="A0AA45L8F1"/>
<evidence type="ECO:0000313" key="1">
    <source>
        <dbReference type="EMBL" id="QUF05075.1"/>
    </source>
</evidence>